<organism evidence="8 9">
    <name type="scientific">Liquidambar formosana</name>
    <name type="common">Formosan gum</name>
    <dbReference type="NCBI Taxonomy" id="63359"/>
    <lineage>
        <taxon>Eukaryota</taxon>
        <taxon>Viridiplantae</taxon>
        <taxon>Streptophyta</taxon>
        <taxon>Embryophyta</taxon>
        <taxon>Tracheophyta</taxon>
        <taxon>Spermatophyta</taxon>
        <taxon>Magnoliopsida</taxon>
        <taxon>eudicotyledons</taxon>
        <taxon>Gunneridae</taxon>
        <taxon>Pentapetalae</taxon>
        <taxon>Saxifragales</taxon>
        <taxon>Altingiaceae</taxon>
        <taxon>Liquidambar</taxon>
    </lineage>
</organism>
<reference evidence="8 9" key="1">
    <citation type="journal article" date="2024" name="Plant J.">
        <title>Genome sequences and population genomics reveal climatic adaptation and genomic divergence between two closely related sweetgum species.</title>
        <authorList>
            <person name="Xu W.Q."/>
            <person name="Ren C.Q."/>
            <person name="Zhang X.Y."/>
            <person name="Comes H.P."/>
            <person name="Liu X.H."/>
            <person name="Li Y.G."/>
            <person name="Kettle C.J."/>
            <person name="Jalonen R."/>
            <person name="Gaisberger H."/>
            <person name="Ma Y.Z."/>
            <person name="Qiu Y.X."/>
        </authorList>
    </citation>
    <scope>NUCLEOTIDE SEQUENCE [LARGE SCALE GENOMIC DNA]</scope>
    <source>
        <strain evidence="8">Hangzhou</strain>
    </source>
</reference>
<evidence type="ECO:0000256" key="2">
    <source>
        <dbReference type="ARBA" id="ARBA00022737"/>
    </source>
</evidence>
<evidence type="ECO:0000313" key="9">
    <source>
        <dbReference type="Proteomes" id="UP001415857"/>
    </source>
</evidence>
<keyword evidence="4" id="KW-0539">Nucleus</keyword>
<evidence type="ECO:0000256" key="1">
    <source>
        <dbReference type="ARBA" id="ARBA00004123"/>
    </source>
</evidence>
<dbReference type="EMBL" id="JBBPBK010000011">
    <property type="protein sequence ID" value="KAK9274769.1"/>
    <property type="molecule type" value="Genomic_DNA"/>
</dbReference>
<dbReference type="GO" id="GO:0005634">
    <property type="term" value="C:nucleus"/>
    <property type="evidence" value="ECO:0007669"/>
    <property type="project" value="UniProtKB-SubCell"/>
</dbReference>
<evidence type="ECO:0000256" key="4">
    <source>
        <dbReference type="ARBA" id="ARBA00023242"/>
    </source>
</evidence>
<name>A0AAP0RC51_LIQFO</name>
<keyword evidence="3" id="KW-0238">DNA-binding</keyword>
<proteinExistence type="predicted"/>
<evidence type="ECO:0000259" key="6">
    <source>
        <dbReference type="PROSITE" id="PS50090"/>
    </source>
</evidence>
<keyword evidence="9" id="KW-1185">Reference proteome</keyword>
<dbReference type="InterPro" id="IPR017930">
    <property type="entry name" value="Myb_dom"/>
</dbReference>
<dbReference type="InterPro" id="IPR009057">
    <property type="entry name" value="Homeodomain-like_sf"/>
</dbReference>
<dbReference type="GO" id="GO:0003677">
    <property type="term" value="F:DNA binding"/>
    <property type="evidence" value="ECO:0007669"/>
    <property type="project" value="UniProtKB-KW"/>
</dbReference>
<feature type="domain" description="Myb-like" evidence="6">
    <location>
        <begin position="9"/>
        <end position="61"/>
    </location>
</feature>
<dbReference type="FunFam" id="1.10.10.60:FF:000001">
    <property type="entry name" value="MYB-related transcription factor"/>
    <property type="match status" value="1"/>
</dbReference>
<gene>
    <name evidence="8" type="ORF">L1049_022021</name>
</gene>
<comment type="subcellular location">
    <subcellularLocation>
        <location evidence="1">Nucleus</location>
    </subcellularLocation>
</comment>
<dbReference type="PROSITE" id="PS50090">
    <property type="entry name" value="MYB_LIKE"/>
    <property type="match status" value="2"/>
</dbReference>
<comment type="caution">
    <text evidence="8">The sequence shown here is derived from an EMBL/GenBank/DDBJ whole genome shotgun (WGS) entry which is preliminary data.</text>
</comment>
<protein>
    <submittedName>
        <fullName evidence="8">Uncharacterized protein</fullName>
    </submittedName>
</protein>
<dbReference type="PANTHER" id="PTHR47999">
    <property type="entry name" value="TRANSCRIPTION FACTOR MYB8-RELATED-RELATED"/>
    <property type="match status" value="1"/>
</dbReference>
<dbReference type="PROSITE" id="PS51294">
    <property type="entry name" value="HTH_MYB"/>
    <property type="match status" value="2"/>
</dbReference>
<evidence type="ECO:0000256" key="5">
    <source>
        <dbReference type="SAM" id="MobiDB-lite"/>
    </source>
</evidence>
<feature type="domain" description="Myb-like" evidence="6">
    <location>
        <begin position="62"/>
        <end position="112"/>
    </location>
</feature>
<evidence type="ECO:0000256" key="3">
    <source>
        <dbReference type="ARBA" id="ARBA00023125"/>
    </source>
</evidence>
<dbReference type="SUPFAM" id="SSF46689">
    <property type="entry name" value="Homeodomain-like"/>
    <property type="match status" value="1"/>
</dbReference>
<feature type="region of interest" description="Disordered" evidence="5">
    <location>
        <begin position="274"/>
        <end position="298"/>
    </location>
</feature>
<dbReference type="Gene3D" id="1.10.10.60">
    <property type="entry name" value="Homeodomain-like"/>
    <property type="match status" value="2"/>
</dbReference>
<feature type="domain" description="HTH myb-type" evidence="7">
    <location>
        <begin position="62"/>
        <end position="116"/>
    </location>
</feature>
<sequence>MGRSPCCSKVGLNRGVWTSLEDKTLTDYIKTHGEGRWRNVPKEAGLRRCGKSCRLRWINYLKPDIKRGNISPEEEDLILRLHKLLGNRWALIAARLPGRTDNEIKNYWNTNLRKKVNGNQSNKSKDNEKPADNTPSKMVQPDVIRPKAYKCSKVLVTNPQPHKVENLDTKIVAAETSMNQDYWVDNIAAMESKSSDELLSLNMGADDHLSNLISLGLNVGDFFPSDICDSNFWEVCDFNNCIEGDINIGGTNDPWPSWKQCDFENVMEEALSPSPLLQSGSHHSSHQPQADKPTSTTPHLQTLHQLLKQPPLHHLHSPRLRQAHESLHSTTPPRILVTQLISASLNQFWQAHRRGVTTKPILWKSRKNKLINIKNWTGIFRDGTIYNSVRFRYRFSSPELLQDGTKIPLSRTVPY</sequence>
<dbReference type="PANTHER" id="PTHR47999:SF86">
    <property type="entry name" value="MYB-RELATED PROTEIN MYB4-LIKE"/>
    <property type="match status" value="1"/>
</dbReference>
<dbReference type="AlphaFoldDB" id="A0AAP0RC51"/>
<keyword evidence="2" id="KW-0677">Repeat</keyword>
<dbReference type="InterPro" id="IPR001005">
    <property type="entry name" value="SANT/Myb"/>
</dbReference>
<dbReference type="Pfam" id="PF00249">
    <property type="entry name" value="Myb_DNA-binding"/>
    <property type="match status" value="2"/>
</dbReference>
<evidence type="ECO:0000259" key="7">
    <source>
        <dbReference type="PROSITE" id="PS51294"/>
    </source>
</evidence>
<dbReference type="Proteomes" id="UP001415857">
    <property type="component" value="Unassembled WGS sequence"/>
</dbReference>
<feature type="region of interest" description="Disordered" evidence="5">
    <location>
        <begin position="112"/>
        <end position="139"/>
    </location>
</feature>
<dbReference type="CDD" id="cd00167">
    <property type="entry name" value="SANT"/>
    <property type="match status" value="2"/>
</dbReference>
<dbReference type="SMART" id="SM00717">
    <property type="entry name" value="SANT"/>
    <property type="match status" value="2"/>
</dbReference>
<feature type="domain" description="HTH myb-type" evidence="7">
    <location>
        <begin position="9"/>
        <end position="61"/>
    </location>
</feature>
<feature type="compositionally biased region" description="Polar residues" evidence="5">
    <location>
        <begin position="112"/>
        <end position="122"/>
    </location>
</feature>
<evidence type="ECO:0000313" key="8">
    <source>
        <dbReference type="EMBL" id="KAK9274769.1"/>
    </source>
</evidence>
<accession>A0AAP0RC51</accession>
<dbReference type="InterPro" id="IPR015495">
    <property type="entry name" value="Myb_TF_plants"/>
</dbReference>